<evidence type="ECO:0000256" key="2">
    <source>
        <dbReference type="ARBA" id="ARBA00012000"/>
    </source>
</evidence>
<proteinExistence type="predicted"/>
<dbReference type="InterPro" id="IPR051912">
    <property type="entry name" value="Alkylbase_DNA_Glycosylase/TA"/>
</dbReference>
<dbReference type="Pfam" id="PF00730">
    <property type="entry name" value="HhH-GPD"/>
    <property type="match status" value="1"/>
</dbReference>
<dbReference type="PANTHER" id="PTHR43003">
    <property type="entry name" value="DNA-3-METHYLADENINE GLYCOSYLASE"/>
    <property type="match status" value="1"/>
</dbReference>
<dbReference type="InterPro" id="IPR011257">
    <property type="entry name" value="DNA_glycosylase"/>
</dbReference>
<comment type="catalytic activity">
    <reaction evidence="1">
        <text>Hydrolysis of alkylated DNA, releasing 3-methyladenine, 3-methylguanine, 7-methylguanine and 7-methyladenine.</text>
        <dbReference type="EC" id="3.2.2.21"/>
    </reaction>
</comment>
<reference evidence="6" key="1">
    <citation type="submission" date="2023-05" db="EMBL/GenBank/DDBJ databases">
        <title>Whole genome sequence of Commensalibacter sp.</title>
        <authorList>
            <person name="Charoenyingcharoen P."/>
            <person name="Yukphan P."/>
        </authorList>
    </citation>
    <scope>NUCLEOTIDE SEQUENCE</scope>
    <source>
        <strain evidence="6">TBRC 16381</strain>
    </source>
</reference>
<dbReference type="InterPro" id="IPR003265">
    <property type="entry name" value="HhH-GPD_domain"/>
</dbReference>
<dbReference type="EC" id="3.2.2.21" evidence="2"/>
<dbReference type="Gene3D" id="1.10.1670.40">
    <property type="match status" value="1"/>
</dbReference>
<keyword evidence="7" id="KW-1185">Reference proteome</keyword>
<sequence>MRINKEQLEKAAAFLCDIDKDLALVIEREQTCRLQIKNETSIYHALLKAIAGQQLHAKAAEAILSRLKSYNDGELPTPEQLLSHDELKLRACGFSSRKITSLYHLSQATIKGMVPTYDQAQLLSDQELIDLLTQLPGIGPWTVEMVLIFTLGRLDVMPINDFGIREGWKICKGLTTQPTPKQLKELTRCWSPYRSVGAWYLWRAAEQKKPVNKQNPLTL</sequence>
<evidence type="ECO:0000256" key="3">
    <source>
        <dbReference type="ARBA" id="ARBA00022763"/>
    </source>
</evidence>
<evidence type="ECO:0000259" key="5">
    <source>
        <dbReference type="SMART" id="SM00478"/>
    </source>
</evidence>
<protein>
    <recommendedName>
        <fullName evidence="2">DNA-3-methyladenine glycosylase II</fullName>
        <ecNumber evidence="2">3.2.2.21</ecNumber>
    </recommendedName>
</protein>
<dbReference type="RefSeq" id="WP_281447072.1">
    <property type="nucleotide sequence ID" value="NZ_JASBAO010000001.1"/>
</dbReference>
<keyword evidence="4" id="KW-0234">DNA repair</keyword>
<evidence type="ECO:0000313" key="7">
    <source>
        <dbReference type="Proteomes" id="UP001431634"/>
    </source>
</evidence>
<dbReference type="CDD" id="cd00056">
    <property type="entry name" value="ENDO3c"/>
    <property type="match status" value="1"/>
</dbReference>
<keyword evidence="3" id="KW-0227">DNA damage</keyword>
<dbReference type="EMBL" id="JASBAO010000001">
    <property type="protein sequence ID" value="MDI2089906.1"/>
    <property type="molecule type" value="Genomic_DNA"/>
</dbReference>
<dbReference type="SMART" id="SM00478">
    <property type="entry name" value="ENDO3c"/>
    <property type="match status" value="1"/>
</dbReference>
<organism evidence="6 7">
    <name type="scientific">Commensalibacter oyaizuii</name>
    <dbReference type="NCBI Taxonomy" id="3043873"/>
    <lineage>
        <taxon>Bacteria</taxon>
        <taxon>Pseudomonadati</taxon>
        <taxon>Pseudomonadota</taxon>
        <taxon>Alphaproteobacteria</taxon>
        <taxon>Acetobacterales</taxon>
        <taxon>Acetobacteraceae</taxon>
    </lineage>
</organism>
<comment type="caution">
    <text evidence="6">The sequence shown here is derived from an EMBL/GenBank/DDBJ whole genome shotgun (WGS) entry which is preliminary data.</text>
</comment>
<name>A0ABT6PZH7_9PROT</name>
<dbReference type="SUPFAM" id="SSF48150">
    <property type="entry name" value="DNA-glycosylase"/>
    <property type="match status" value="1"/>
</dbReference>
<feature type="domain" description="HhH-GPD" evidence="5">
    <location>
        <begin position="51"/>
        <end position="206"/>
    </location>
</feature>
<evidence type="ECO:0000256" key="1">
    <source>
        <dbReference type="ARBA" id="ARBA00000086"/>
    </source>
</evidence>
<gene>
    <name evidence="6" type="ORF">QJV27_00695</name>
</gene>
<evidence type="ECO:0000256" key="4">
    <source>
        <dbReference type="ARBA" id="ARBA00023204"/>
    </source>
</evidence>
<dbReference type="PANTHER" id="PTHR43003:SF5">
    <property type="entry name" value="DNA-3-METHYLADENINE GLYCOSYLASE"/>
    <property type="match status" value="1"/>
</dbReference>
<evidence type="ECO:0000313" key="6">
    <source>
        <dbReference type="EMBL" id="MDI2089906.1"/>
    </source>
</evidence>
<accession>A0ABT6PZH7</accession>
<dbReference type="Proteomes" id="UP001431634">
    <property type="component" value="Unassembled WGS sequence"/>
</dbReference>
<dbReference type="Gene3D" id="1.10.340.30">
    <property type="entry name" value="Hypothetical protein, domain 2"/>
    <property type="match status" value="1"/>
</dbReference>